<dbReference type="Gene3D" id="3.30.420.300">
    <property type="entry name" value="2-keto-3-deoxy-galactonokinase, substrate binding domain"/>
    <property type="match status" value="1"/>
</dbReference>
<accession>A0A6M2BUA1</accession>
<evidence type="ECO:0000313" key="2">
    <source>
        <dbReference type="Proteomes" id="UP000472676"/>
    </source>
</evidence>
<comment type="caution">
    <text evidence="1">The sequence shown here is derived from an EMBL/GenBank/DDBJ whole genome shotgun (WGS) entry which is preliminary data.</text>
</comment>
<name>A0A6M2BUA1_9GAMM</name>
<dbReference type="GO" id="GO:0008671">
    <property type="term" value="F:2-dehydro-3-deoxygalactonokinase activity"/>
    <property type="evidence" value="ECO:0007669"/>
    <property type="project" value="InterPro"/>
</dbReference>
<dbReference type="InterPro" id="IPR042258">
    <property type="entry name" value="DGOK_N"/>
</dbReference>
<reference evidence="1 2" key="1">
    <citation type="journal article" date="2014" name="Int. J. Syst. Evol. Microbiol.">
        <title>Solimonas terrae sp. nov., isolated from soil.</title>
        <authorList>
            <person name="Kim S.J."/>
            <person name="Moon J.Y."/>
            <person name="Weon H.Y."/>
            <person name="Ahn J.H."/>
            <person name="Chen W.M."/>
            <person name="Kwon S.W."/>
        </authorList>
    </citation>
    <scope>NUCLEOTIDE SEQUENCE [LARGE SCALE GENOMIC DNA]</scope>
    <source>
        <strain evidence="1 2">KIS83-12</strain>
    </source>
</reference>
<dbReference type="GO" id="GO:0034194">
    <property type="term" value="P:D-galactonate catabolic process"/>
    <property type="evidence" value="ECO:0007669"/>
    <property type="project" value="InterPro"/>
</dbReference>
<keyword evidence="1" id="KW-0808">Transferase</keyword>
<dbReference type="RefSeq" id="WP_166258407.1">
    <property type="nucleotide sequence ID" value="NZ_JAAMOW010000007.1"/>
</dbReference>
<dbReference type="EMBL" id="JAAMOW010000007">
    <property type="protein sequence ID" value="NGY05930.1"/>
    <property type="molecule type" value="Genomic_DNA"/>
</dbReference>
<dbReference type="Pfam" id="PF05035">
    <property type="entry name" value="DGOK"/>
    <property type="match status" value="1"/>
</dbReference>
<protein>
    <submittedName>
        <fullName evidence="1">2-dehydro-3-deoxygalactonokinase</fullName>
    </submittedName>
</protein>
<dbReference type="InterPro" id="IPR007729">
    <property type="entry name" value="DGOK"/>
</dbReference>
<dbReference type="AlphaFoldDB" id="A0A6M2BUA1"/>
<keyword evidence="1" id="KW-0418">Kinase</keyword>
<sequence>MFTMTCPTMQTERDLAQLVGIDWGTTHLRAYRIAAGGQVLERRESSAGILTIRNQDFVSALQPLIADWYAHTRPGPTLPMLLCGMVGSRQGWCEVPYRSCPSRISDLASALTAVDSPWGKALFVAGLSTEDKHRRYDVMRGEETQIFGCELSGQRAIIVTPGTHSKWCISKDSTIEHFRTYLTGEMFALLRSHSSIGWLMPDEDRTIQNEASFLDGVRESRREPNLLHSLFSVRSGALFDQRAAEAHSAYLSGLLIGSEVHDALRRYRASMVSVVATASLGRLYEAAILAAGGTAVRRIDAELAVCRGLWNLWETHLKQAKP</sequence>
<dbReference type="InterPro" id="IPR042257">
    <property type="entry name" value="DGOK_C"/>
</dbReference>
<dbReference type="Proteomes" id="UP000472676">
    <property type="component" value="Unassembled WGS sequence"/>
</dbReference>
<proteinExistence type="predicted"/>
<keyword evidence="2" id="KW-1185">Reference proteome</keyword>
<dbReference type="Gene3D" id="3.30.420.310">
    <property type="entry name" value="2-keto-3-deoxy-galactonokinase, C-terminal domain"/>
    <property type="match status" value="1"/>
</dbReference>
<evidence type="ECO:0000313" key="1">
    <source>
        <dbReference type="EMBL" id="NGY05930.1"/>
    </source>
</evidence>
<gene>
    <name evidence="1" type="ORF">G7Y85_14240</name>
</gene>
<organism evidence="1 2">
    <name type="scientific">Solimonas terrae</name>
    <dbReference type="NCBI Taxonomy" id="1396819"/>
    <lineage>
        <taxon>Bacteria</taxon>
        <taxon>Pseudomonadati</taxon>
        <taxon>Pseudomonadota</taxon>
        <taxon>Gammaproteobacteria</taxon>
        <taxon>Nevskiales</taxon>
        <taxon>Nevskiaceae</taxon>
        <taxon>Solimonas</taxon>
    </lineage>
</organism>